<dbReference type="SUPFAM" id="SSF46785">
    <property type="entry name" value="Winged helix' DNA-binding domain"/>
    <property type="match status" value="1"/>
</dbReference>
<dbReference type="Pfam" id="PF00392">
    <property type="entry name" value="GntR"/>
    <property type="match status" value="1"/>
</dbReference>
<dbReference type="InterPro" id="IPR000524">
    <property type="entry name" value="Tscrpt_reg_HTH_GntR"/>
</dbReference>
<dbReference type="PROSITE" id="PS50949">
    <property type="entry name" value="HTH_GNTR"/>
    <property type="match status" value="1"/>
</dbReference>
<dbReference type="Gene3D" id="3.40.640.10">
    <property type="entry name" value="Type I PLP-dependent aspartate aminotransferase-like (Major domain)"/>
    <property type="match status" value="1"/>
</dbReference>
<dbReference type="SUPFAM" id="SSF53383">
    <property type="entry name" value="PLP-dependent transferases"/>
    <property type="match status" value="1"/>
</dbReference>
<name>A0A6A8MB97_9FIRM</name>
<dbReference type="PANTHER" id="PTHR46577:SF1">
    <property type="entry name" value="HTH-TYPE TRANSCRIPTIONAL REGULATORY PROTEIN GABR"/>
    <property type="match status" value="1"/>
</dbReference>
<comment type="similarity">
    <text evidence="1">In the C-terminal section; belongs to the class-I pyridoxal-phosphate-dependent aminotransferase family.</text>
</comment>
<protein>
    <submittedName>
        <fullName evidence="7">PLP-dependent aminotransferase family protein</fullName>
    </submittedName>
</protein>
<feature type="domain" description="HTH gntR-type" evidence="6">
    <location>
        <begin position="14"/>
        <end position="82"/>
    </location>
</feature>
<dbReference type="Gene3D" id="1.10.10.10">
    <property type="entry name" value="Winged helix-like DNA-binding domain superfamily/Winged helix DNA-binding domain"/>
    <property type="match status" value="1"/>
</dbReference>
<keyword evidence="3" id="KW-0805">Transcription regulation</keyword>
<dbReference type="GO" id="GO:0030170">
    <property type="term" value="F:pyridoxal phosphate binding"/>
    <property type="evidence" value="ECO:0007669"/>
    <property type="project" value="InterPro"/>
</dbReference>
<reference evidence="7" key="1">
    <citation type="submission" date="2019-09" db="EMBL/GenBank/DDBJ databases">
        <title>In-depth cultivation of the pig gut microbiome towards novel bacterial diversity and tailored functional studies.</title>
        <authorList>
            <person name="Wylensek D."/>
            <person name="Hitch T.C.A."/>
            <person name="Clavel T."/>
        </authorList>
    </citation>
    <scope>NUCLEOTIDE SEQUENCE</scope>
    <source>
        <strain evidence="7">RF-744-FAT-WT-3</strain>
    </source>
</reference>
<dbReference type="EMBL" id="VUNB01000002">
    <property type="protein sequence ID" value="MST68576.1"/>
    <property type="molecule type" value="Genomic_DNA"/>
</dbReference>
<sequence length="498" mass="56785">MKSITLNLDNTAGESLYEQIYNQMKDSILTGRIEAGSRLPSLRRFSDENGVSVTTVEKAYNQLLVEGYVESRPKSGYYVRNSIASEAQDNPEEERGMTLDQLLPPEGSHVGNEIPLLYDEESFEFGRWKKCMHKVFNEYQHLLRIAGDVQGEPALRYEIAKYLFQSRGVKCSPDQVVIGAGSQQLTGHLCRILQEMEIANAAAENPGYGPVREIFKEHGFTVLNIPVDENGIVLEKLPTNMRSIVYVNPSNQFPTGAVMPVARRYALINWAKENDSYILEDDYDSELRYFGKPIPALQGLDHDDRVIYLGSFSSTLFEAVKISYMVLPESMVEVFHQFSSKYSQTCSKAEQICLALYMEEGFYQKNIKKCRKLYAGKLETTMREFGKAGKGKVTPVNSRSGLAVLLKIQTGLSPEHLCYIGRKLGLLILPVDDLCTREEQAVTFYFYRVSNSLLKMLIPMFVKNIEREEKRMEQARLQEEKRKMMEEMEGKTYGLQRD</sequence>
<dbReference type="GO" id="GO:0008483">
    <property type="term" value="F:transaminase activity"/>
    <property type="evidence" value="ECO:0007669"/>
    <property type="project" value="UniProtKB-KW"/>
</dbReference>
<dbReference type="InterPro" id="IPR004839">
    <property type="entry name" value="Aminotransferase_I/II_large"/>
</dbReference>
<dbReference type="RefSeq" id="WP_154572044.1">
    <property type="nucleotide sequence ID" value="NZ_DBEZJY010000019.1"/>
</dbReference>
<keyword evidence="4" id="KW-0238">DNA-binding</keyword>
<gene>
    <name evidence="7" type="ORF">FYJ66_03090</name>
</gene>
<evidence type="ECO:0000256" key="4">
    <source>
        <dbReference type="ARBA" id="ARBA00023125"/>
    </source>
</evidence>
<evidence type="ECO:0000256" key="2">
    <source>
        <dbReference type="ARBA" id="ARBA00022898"/>
    </source>
</evidence>
<keyword evidence="7" id="KW-0032">Aminotransferase</keyword>
<keyword evidence="2" id="KW-0663">Pyridoxal phosphate</keyword>
<dbReference type="InterPro" id="IPR051446">
    <property type="entry name" value="HTH_trans_reg/aminotransferase"/>
</dbReference>
<dbReference type="CDD" id="cd00609">
    <property type="entry name" value="AAT_like"/>
    <property type="match status" value="1"/>
</dbReference>
<dbReference type="CDD" id="cd07377">
    <property type="entry name" value="WHTH_GntR"/>
    <property type="match status" value="1"/>
</dbReference>
<dbReference type="SMART" id="SM00345">
    <property type="entry name" value="HTH_GNTR"/>
    <property type="match status" value="1"/>
</dbReference>
<evidence type="ECO:0000256" key="3">
    <source>
        <dbReference type="ARBA" id="ARBA00023015"/>
    </source>
</evidence>
<dbReference type="InterPro" id="IPR015421">
    <property type="entry name" value="PyrdxlP-dep_Trfase_major"/>
</dbReference>
<comment type="caution">
    <text evidence="7">The sequence shown here is derived from an EMBL/GenBank/DDBJ whole genome shotgun (WGS) entry which is preliminary data.</text>
</comment>
<evidence type="ECO:0000313" key="7">
    <source>
        <dbReference type="EMBL" id="MST68576.1"/>
    </source>
</evidence>
<proteinExistence type="inferred from homology"/>
<organism evidence="7">
    <name type="scientific">Baileyella intestinalis</name>
    <dbReference type="NCBI Taxonomy" id="2606709"/>
    <lineage>
        <taxon>Bacteria</taxon>
        <taxon>Bacillati</taxon>
        <taxon>Bacillota</taxon>
        <taxon>Clostridia</taxon>
        <taxon>Peptostreptococcales</taxon>
        <taxon>Anaerovoracaceae</taxon>
        <taxon>Baileyella</taxon>
    </lineage>
</organism>
<evidence type="ECO:0000256" key="1">
    <source>
        <dbReference type="ARBA" id="ARBA00005384"/>
    </source>
</evidence>
<dbReference type="PANTHER" id="PTHR46577">
    <property type="entry name" value="HTH-TYPE TRANSCRIPTIONAL REGULATORY PROTEIN GABR"/>
    <property type="match status" value="1"/>
</dbReference>
<dbReference type="InterPro" id="IPR036390">
    <property type="entry name" value="WH_DNA-bd_sf"/>
</dbReference>
<evidence type="ECO:0000259" key="6">
    <source>
        <dbReference type="PROSITE" id="PS50949"/>
    </source>
</evidence>
<dbReference type="GO" id="GO:0003677">
    <property type="term" value="F:DNA binding"/>
    <property type="evidence" value="ECO:0007669"/>
    <property type="project" value="UniProtKB-KW"/>
</dbReference>
<keyword evidence="7" id="KW-0808">Transferase</keyword>
<dbReference type="Pfam" id="PF00155">
    <property type="entry name" value="Aminotran_1_2"/>
    <property type="match status" value="1"/>
</dbReference>
<dbReference type="GO" id="GO:0003700">
    <property type="term" value="F:DNA-binding transcription factor activity"/>
    <property type="evidence" value="ECO:0007669"/>
    <property type="project" value="InterPro"/>
</dbReference>
<accession>A0A6A8MB97</accession>
<evidence type="ECO:0000256" key="5">
    <source>
        <dbReference type="ARBA" id="ARBA00023163"/>
    </source>
</evidence>
<dbReference type="InterPro" id="IPR015424">
    <property type="entry name" value="PyrdxlP-dep_Trfase"/>
</dbReference>
<dbReference type="InterPro" id="IPR036388">
    <property type="entry name" value="WH-like_DNA-bd_sf"/>
</dbReference>
<keyword evidence="5" id="KW-0804">Transcription</keyword>
<dbReference type="AlphaFoldDB" id="A0A6A8MB97"/>